<evidence type="ECO:0000256" key="4">
    <source>
        <dbReference type="ARBA" id="ARBA00022525"/>
    </source>
</evidence>
<dbReference type="InterPro" id="IPR000691">
    <property type="entry name" value="Prot_inh_I16_SSI"/>
</dbReference>
<feature type="chain" id="PRO_5045573301" evidence="9">
    <location>
        <begin position="27"/>
        <end position="147"/>
    </location>
</feature>
<evidence type="ECO:0000313" key="12">
    <source>
        <dbReference type="Proteomes" id="UP001595701"/>
    </source>
</evidence>
<dbReference type="Gene3D" id="3.30.350.10">
    <property type="entry name" value="Subtilisin inhibitor-like"/>
    <property type="match status" value="1"/>
</dbReference>
<keyword evidence="9" id="KW-0732">Signal</keyword>
<evidence type="ECO:0000256" key="2">
    <source>
        <dbReference type="ARBA" id="ARBA00010472"/>
    </source>
</evidence>
<protein>
    <submittedName>
        <fullName evidence="11">SSI family serine proteinase inhibitor</fullName>
    </submittedName>
</protein>
<reference evidence="12" key="1">
    <citation type="journal article" date="2019" name="Int. J. Syst. Evol. Microbiol.">
        <title>The Global Catalogue of Microorganisms (GCM) 10K type strain sequencing project: providing services to taxonomists for standard genome sequencing and annotation.</title>
        <authorList>
            <consortium name="The Broad Institute Genomics Platform"/>
            <consortium name="The Broad Institute Genome Sequencing Center for Infectious Disease"/>
            <person name="Wu L."/>
            <person name="Ma J."/>
        </authorList>
    </citation>
    <scope>NUCLEOTIDE SEQUENCE [LARGE SCALE GENOMIC DNA]</scope>
    <source>
        <strain evidence="12">CGMCC 4.7035</strain>
    </source>
</reference>
<keyword evidence="5 8" id="KW-0646">Protease inhibitor</keyword>
<comment type="similarity">
    <text evidence="2 8">Belongs to the protease inhibitor I16 (SSI) family.</text>
</comment>
<keyword evidence="4" id="KW-0964">Secreted</keyword>
<dbReference type="Proteomes" id="UP001595701">
    <property type="component" value="Unassembled WGS sequence"/>
</dbReference>
<proteinExistence type="inferred from homology"/>
<evidence type="ECO:0000256" key="9">
    <source>
        <dbReference type="SAM" id="SignalP"/>
    </source>
</evidence>
<dbReference type="RefSeq" id="WP_310769359.1">
    <property type="nucleotide sequence ID" value="NZ_JBHRWR010000009.1"/>
</dbReference>
<dbReference type="PRINTS" id="PR00294">
    <property type="entry name" value="SSBTLNINHBTR"/>
</dbReference>
<dbReference type="Pfam" id="PF00720">
    <property type="entry name" value="SSI"/>
    <property type="match status" value="1"/>
</dbReference>
<feature type="signal peptide" evidence="9">
    <location>
        <begin position="1"/>
        <end position="26"/>
    </location>
</feature>
<feature type="domain" description="Subtilisin inhibitor" evidence="10">
    <location>
        <begin position="36"/>
        <end position="119"/>
    </location>
</feature>
<evidence type="ECO:0000256" key="3">
    <source>
        <dbReference type="ARBA" id="ARBA00011738"/>
    </source>
</evidence>
<evidence type="ECO:0000256" key="5">
    <source>
        <dbReference type="ARBA" id="ARBA00022690"/>
    </source>
</evidence>
<name>A0ABV7SCH3_9ACTN</name>
<dbReference type="EMBL" id="JBHRWR010000009">
    <property type="protein sequence ID" value="MFC3574653.1"/>
    <property type="molecule type" value="Genomic_DNA"/>
</dbReference>
<comment type="subunit">
    <text evidence="3">Homodimer.</text>
</comment>
<evidence type="ECO:0000256" key="1">
    <source>
        <dbReference type="ARBA" id="ARBA00004613"/>
    </source>
</evidence>
<keyword evidence="12" id="KW-1185">Reference proteome</keyword>
<sequence>MTKTTLALRGVLLAAAALLTATPAQAAPGPAVPGNWLYLTVTKGDDRSRDIHGTLLMCNPPQGHLQAVRACAELAAVEGDIGRMPPRDTFCPMIYAPVTVSARGEWSGRQVDYSHTFVNMCDLAARTGAVFALPDQGPNRPVAGMRN</sequence>
<comment type="caution">
    <text evidence="11">The sequence shown here is derived from an EMBL/GenBank/DDBJ whole genome shotgun (WGS) entry which is preliminary data.</text>
</comment>
<keyword evidence="6 8" id="KW-0722">Serine protease inhibitor</keyword>
<dbReference type="SUPFAM" id="SSF55399">
    <property type="entry name" value="Subtilisin inhibitor"/>
    <property type="match status" value="1"/>
</dbReference>
<dbReference type="InterPro" id="IPR023549">
    <property type="entry name" value="Subtilisin_inhibitor"/>
</dbReference>
<comment type="subcellular location">
    <subcellularLocation>
        <location evidence="1">Secreted</location>
    </subcellularLocation>
</comment>
<gene>
    <name evidence="11" type="ORF">ACFOZ0_15495</name>
</gene>
<keyword evidence="7" id="KW-1015">Disulfide bond</keyword>
<dbReference type="InterPro" id="IPR036819">
    <property type="entry name" value="Subtilisin_inhibitor-like_sf"/>
</dbReference>
<evidence type="ECO:0000256" key="8">
    <source>
        <dbReference type="RuleBase" id="RU003471"/>
    </source>
</evidence>
<evidence type="ECO:0000256" key="6">
    <source>
        <dbReference type="ARBA" id="ARBA00022900"/>
    </source>
</evidence>
<evidence type="ECO:0000256" key="7">
    <source>
        <dbReference type="ARBA" id="ARBA00023157"/>
    </source>
</evidence>
<organism evidence="11 12">
    <name type="scientific">Streptomyces yaanensis</name>
    <dbReference type="NCBI Taxonomy" id="1142239"/>
    <lineage>
        <taxon>Bacteria</taxon>
        <taxon>Bacillati</taxon>
        <taxon>Actinomycetota</taxon>
        <taxon>Actinomycetes</taxon>
        <taxon>Kitasatosporales</taxon>
        <taxon>Streptomycetaceae</taxon>
        <taxon>Streptomyces</taxon>
    </lineage>
</organism>
<evidence type="ECO:0000313" key="11">
    <source>
        <dbReference type="EMBL" id="MFC3574653.1"/>
    </source>
</evidence>
<evidence type="ECO:0000259" key="10">
    <source>
        <dbReference type="Pfam" id="PF00720"/>
    </source>
</evidence>
<accession>A0ABV7SCH3</accession>